<proteinExistence type="predicted"/>
<sequence length="271" mass="30597">MGSGNTKLNSIEGETESISSKTRPTLIGRLEEFRKRWNIEYSLSKKELLKDAEQEDGSSDGSKSSSHEINETENRKVSASTKEEATVPLENSAREAMEEKDNIDKDIAKVEAEIKTDEKIIEEIVKKVKKEMELQKVSAKIDDNDSDEETGEFGRYLCRGSPSFRIYCIEADKRKAEEEKEKEEEERRKSPVIHQKSHSADSVESIKKRNTISSEVPQIVENGSNTKRKGSKMRKFGAVRTLLKVKSCYYPISSCTGDNNRSRPVPAKAAN</sequence>
<evidence type="ECO:0000313" key="3">
    <source>
        <dbReference type="Proteomes" id="UP000242715"/>
    </source>
</evidence>
<dbReference type="AlphaFoldDB" id="A0A2Z6P9T0"/>
<evidence type="ECO:0000256" key="1">
    <source>
        <dbReference type="SAM" id="MobiDB-lite"/>
    </source>
</evidence>
<dbReference type="EMBL" id="DF974147">
    <property type="protein sequence ID" value="GAU45742.1"/>
    <property type="molecule type" value="Genomic_DNA"/>
</dbReference>
<dbReference type="Proteomes" id="UP000242715">
    <property type="component" value="Unassembled WGS sequence"/>
</dbReference>
<feature type="compositionally biased region" description="Basic and acidic residues" evidence="1">
    <location>
        <begin position="65"/>
        <end position="85"/>
    </location>
</feature>
<feature type="region of interest" description="Disordered" evidence="1">
    <location>
        <begin position="1"/>
        <end position="25"/>
    </location>
</feature>
<feature type="region of interest" description="Disordered" evidence="1">
    <location>
        <begin position="175"/>
        <end position="233"/>
    </location>
</feature>
<organism evidence="2 3">
    <name type="scientific">Trifolium subterraneum</name>
    <name type="common">Subterranean clover</name>
    <dbReference type="NCBI Taxonomy" id="3900"/>
    <lineage>
        <taxon>Eukaryota</taxon>
        <taxon>Viridiplantae</taxon>
        <taxon>Streptophyta</taxon>
        <taxon>Embryophyta</taxon>
        <taxon>Tracheophyta</taxon>
        <taxon>Spermatophyta</taxon>
        <taxon>Magnoliopsida</taxon>
        <taxon>eudicotyledons</taxon>
        <taxon>Gunneridae</taxon>
        <taxon>Pentapetalae</taxon>
        <taxon>rosids</taxon>
        <taxon>fabids</taxon>
        <taxon>Fabales</taxon>
        <taxon>Fabaceae</taxon>
        <taxon>Papilionoideae</taxon>
        <taxon>50 kb inversion clade</taxon>
        <taxon>NPAAA clade</taxon>
        <taxon>Hologalegina</taxon>
        <taxon>IRL clade</taxon>
        <taxon>Trifolieae</taxon>
        <taxon>Trifolium</taxon>
    </lineage>
</organism>
<feature type="compositionally biased region" description="Basic and acidic residues" evidence="1">
    <location>
        <begin position="198"/>
        <end position="207"/>
    </location>
</feature>
<keyword evidence="3" id="KW-1185">Reference proteome</keyword>
<protein>
    <submittedName>
        <fullName evidence="2">Uncharacterized protein</fullName>
    </submittedName>
</protein>
<feature type="region of interest" description="Disordered" evidence="1">
    <location>
        <begin position="48"/>
        <end position="106"/>
    </location>
</feature>
<evidence type="ECO:0000313" key="2">
    <source>
        <dbReference type="EMBL" id="GAU45742.1"/>
    </source>
</evidence>
<accession>A0A2Z6P9T0</accession>
<dbReference type="OrthoDB" id="1903040at2759"/>
<feature type="compositionally biased region" description="Basic and acidic residues" evidence="1">
    <location>
        <begin position="92"/>
        <end position="106"/>
    </location>
</feature>
<gene>
    <name evidence="2" type="ORF">TSUD_77670</name>
</gene>
<reference evidence="3" key="1">
    <citation type="journal article" date="2017" name="Front. Plant Sci.">
        <title>Climate Clever Clovers: New Paradigm to Reduce the Environmental Footprint of Ruminants by Breeding Low Methanogenic Forages Utilizing Haplotype Variation.</title>
        <authorList>
            <person name="Kaur P."/>
            <person name="Appels R."/>
            <person name="Bayer P.E."/>
            <person name="Keeble-Gagnere G."/>
            <person name="Wang J."/>
            <person name="Hirakawa H."/>
            <person name="Shirasawa K."/>
            <person name="Vercoe P."/>
            <person name="Stefanova K."/>
            <person name="Durmic Z."/>
            <person name="Nichols P."/>
            <person name="Revell C."/>
            <person name="Isobe S.N."/>
            <person name="Edwards D."/>
            <person name="Erskine W."/>
        </authorList>
    </citation>
    <scope>NUCLEOTIDE SEQUENCE [LARGE SCALE GENOMIC DNA]</scope>
    <source>
        <strain evidence="3">cv. Daliak</strain>
    </source>
</reference>
<feature type="compositionally biased region" description="Polar residues" evidence="1">
    <location>
        <begin position="211"/>
        <end position="225"/>
    </location>
</feature>
<feature type="compositionally biased region" description="Basic and acidic residues" evidence="1">
    <location>
        <begin position="175"/>
        <end position="189"/>
    </location>
</feature>
<name>A0A2Z6P9T0_TRISU</name>